<dbReference type="InterPro" id="IPR007110">
    <property type="entry name" value="Ig-like_dom"/>
</dbReference>
<evidence type="ECO:0000256" key="4">
    <source>
        <dbReference type="ARBA" id="ARBA00023180"/>
    </source>
</evidence>
<keyword evidence="5" id="KW-0393">Immunoglobulin domain</keyword>
<dbReference type="GO" id="GO:0098609">
    <property type="term" value="P:cell-cell adhesion"/>
    <property type="evidence" value="ECO:0007669"/>
    <property type="project" value="TreeGrafter"/>
</dbReference>
<feature type="domain" description="Ig-like" evidence="6">
    <location>
        <begin position="35"/>
        <end position="136"/>
    </location>
</feature>
<evidence type="ECO:0000259" key="6">
    <source>
        <dbReference type="PROSITE" id="PS50835"/>
    </source>
</evidence>
<dbReference type="InterPro" id="IPR051275">
    <property type="entry name" value="Cell_adhesion_signaling"/>
</dbReference>
<evidence type="ECO:0000313" key="7">
    <source>
        <dbReference type="Proteomes" id="UP000887565"/>
    </source>
</evidence>
<dbReference type="CDD" id="cd00096">
    <property type="entry name" value="Ig"/>
    <property type="match status" value="1"/>
</dbReference>
<keyword evidence="7" id="KW-1185">Reference proteome</keyword>
<dbReference type="SMART" id="SM00408">
    <property type="entry name" value="IGc2"/>
    <property type="match status" value="2"/>
</dbReference>
<dbReference type="GO" id="GO:0050839">
    <property type="term" value="F:cell adhesion molecule binding"/>
    <property type="evidence" value="ECO:0007669"/>
    <property type="project" value="TreeGrafter"/>
</dbReference>
<name>A0A915HIR4_ROMCU</name>
<dbReference type="PANTHER" id="PTHR11640">
    <property type="entry name" value="NEPHRIN"/>
    <property type="match status" value="1"/>
</dbReference>
<dbReference type="InterPro" id="IPR013783">
    <property type="entry name" value="Ig-like_fold"/>
</dbReference>
<dbReference type="Gene3D" id="2.60.40.10">
    <property type="entry name" value="Immunoglobulins"/>
    <property type="match status" value="3"/>
</dbReference>
<evidence type="ECO:0000256" key="5">
    <source>
        <dbReference type="ARBA" id="ARBA00023319"/>
    </source>
</evidence>
<dbReference type="SMART" id="SM00409">
    <property type="entry name" value="IG"/>
    <property type="match status" value="2"/>
</dbReference>
<evidence type="ECO:0000256" key="2">
    <source>
        <dbReference type="ARBA" id="ARBA00023136"/>
    </source>
</evidence>
<feature type="domain" description="Ig-like" evidence="6">
    <location>
        <begin position="148"/>
        <end position="275"/>
    </location>
</feature>
<dbReference type="PANTHER" id="PTHR11640:SF134">
    <property type="entry name" value="ECHINOID, ISOFORM A-RELATED"/>
    <property type="match status" value="1"/>
</dbReference>
<keyword evidence="2" id="KW-0472">Membrane</keyword>
<dbReference type="WBParaSite" id="nRc.2.0.1.t01216-RA">
    <property type="protein sequence ID" value="nRc.2.0.1.t01216-RA"/>
    <property type="gene ID" value="nRc.2.0.1.g01216"/>
</dbReference>
<sequence>MEYVRLVELYNISKNQGTLTASFLSYAKKLPPSPPNITAQPVGPVRENDFVEIECQSKNGNPPPNISWFFTNGSEVVSVSVSSMTFLSLRQENASRVQEATKSWIKFFVTPSENGAVVLCRVNNDATSSTNEKAPDAATAPLNVVYSPRVTVSPSSPYNTEIGGQAFFTCSADSNPPPTKMEWTLNDEVLAGSDGHAPVIKVSDEYRGAVGKPITIFCVVDASPSATKISWTGPNGFSSDGSSLDIKSLALKDMGNYTCQASNEMMLYGQERVVSEFFYFVCQTEKKIE</sequence>
<dbReference type="Pfam" id="PF13927">
    <property type="entry name" value="Ig_3"/>
    <property type="match status" value="2"/>
</dbReference>
<keyword evidence="3" id="KW-1015">Disulfide bond</keyword>
<evidence type="ECO:0000256" key="3">
    <source>
        <dbReference type="ARBA" id="ARBA00023157"/>
    </source>
</evidence>
<protein>
    <submittedName>
        <fullName evidence="8">Ig-like domain-containing protein</fullName>
    </submittedName>
</protein>
<dbReference type="AlphaFoldDB" id="A0A915HIR4"/>
<evidence type="ECO:0000256" key="1">
    <source>
        <dbReference type="ARBA" id="ARBA00004479"/>
    </source>
</evidence>
<dbReference type="Proteomes" id="UP000887565">
    <property type="component" value="Unplaced"/>
</dbReference>
<evidence type="ECO:0000313" key="8">
    <source>
        <dbReference type="WBParaSite" id="nRc.2.0.1.t01216-RA"/>
    </source>
</evidence>
<organism evidence="7 8">
    <name type="scientific">Romanomermis culicivorax</name>
    <name type="common">Nematode worm</name>
    <dbReference type="NCBI Taxonomy" id="13658"/>
    <lineage>
        <taxon>Eukaryota</taxon>
        <taxon>Metazoa</taxon>
        <taxon>Ecdysozoa</taxon>
        <taxon>Nematoda</taxon>
        <taxon>Enoplea</taxon>
        <taxon>Dorylaimia</taxon>
        <taxon>Mermithida</taxon>
        <taxon>Mermithoidea</taxon>
        <taxon>Mermithidae</taxon>
        <taxon>Romanomermis</taxon>
    </lineage>
</organism>
<dbReference type="InterPro" id="IPR003599">
    <property type="entry name" value="Ig_sub"/>
</dbReference>
<reference evidence="8" key="1">
    <citation type="submission" date="2022-11" db="UniProtKB">
        <authorList>
            <consortium name="WormBaseParasite"/>
        </authorList>
    </citation>
    <scope>IDENTIFICATION</scope>
</reference>
<accession>A0A915HIR4</accession>
<keyword evidence="4" id="KW-0325">Glycoprotein</keyword>
<comment type="subcellular location">
    <subcellularLocation>
        <location evidence="1">Membrane</location>
        <topology evidence="1">Single-pass type I membrane protein</topology>
    </subcellularLocation>
</comment>
<dbReference type="InterPro" id="IPR003598">
    <property type="entry name" value="Ig_sub2"/>
</dbReference>
<dbReference type="SUPFAM" id="SSF48726">
    <property type="entry name" value="Immunoglobulin"/>
    <property type="match status" value="2"/>
</dbReference>
<dbReference type="InterPro" id="IPR036179">
    <property type="entry name" value="Ig-like_dom_sf"/>
</dbReference>
<proteinExistence type="predicted"/>
<dbReference type="GO" id="GO:0005886">
    <property type="term" value="C:plasma membrane"/>
    <property type="evidence" value="ECO:0007669"/>
    <property type="project" value="TreeGrafter"/>
</dbReference>
<dbReference type="PROSITE" id="PS50835">
    <property type="entry name" value="IG_LIKE"/>
    <property type="match status" value="2"/>
</dbReference>
<dbReference type="GO" id="GO:0005911">
    <property type="term" value="C:cell-cell junction"/>
    <property type="evidence" value="ECO:0007669"/>
    <property type="project" value="TreeGrafter"/>
</dbReference>